<feature type="chain" id="PRO_5047018972" evidence="2">
    <location>
        <begin position="29"/>
        <end position="249"/>
    </location>
</feature>
<gene>
    <name evidence="4" type="ORF">OIT44_03425</name>
</gene>
<evidence type="ECO:0000313" key="5">
    <source>
        <dbReference type="Proteomes" id="UP001526225"/>
    </source>
</evidence>
<protein>
    <submittedName>
        <fullName evidence="4">WxL domain-containing protein</fullName>
    </submittedName>
</protein>
<dbReference type="RefSeq" id="WP_213409546.1">
    <property type="nucleotide sequence ID" value="NZ_CP074441.1"/>
</dbReference>
<comment type="caution">
    <text evidence="4">The sequence shown here is derived from an EMBL/GenBank/DDBJ whole genome shotgun (WGS) entry which is preliminary data.</text>
</comment>
<feature type="domain" description="WxL" evidence="3">
    <location>
        <begin position="34"/>
        <end position="248"/>
    </location>
</feature>
<proteinExistence type="predicted"/>
<keyword evidence="5" id="KW-1185">Reference proteome</keyword>
<evidence type="ECO:0000259" key="3">
    <source>
        <dbReference type="Pfam" id="PF13731"/>
    </source>
</evidence>
<dbReference type="Pfam" id="PF13731">
    <property type="entry name" value="WxL"/>
    <property type="match status" value="1"/>
</dbReference>
<dbReference type="InterPro" id="IPR027994">
    <property type="entry name" value="WxL_dom"/>
</dbReference>
<name>A0ABT3E3Y2_9LACO</name>
<feature type="signal peptide" evidence="2">
    <location>
        <begin position="1"/>
        <end position="28"/>
    </location>
</feature>
<evidence type="ECO:0000313" key="4">
    <source>
        <dbReference type="EMBL" id="MCW0953123.1"/>
    </source>
</evidence>
<dbReference type="Proteomes" id="UP001526225">
    <property type="component" value="Unassembled WGS sequence"/>
</dbReference>
<evidence type="ECO:0000256" key="2">
    <source>
        <dbReference type="SAM" id="SignalP"/>
    </source>
</evidence>
<accession>A0ABT3E3Y2</accession>
<organism evidence="4 5">
    <name type="scientific">Weissella ceti</name>
    <dbReference type="NCBI Taxonomy" id="759620"/>
    <lineage>
        <taxon>Bacteria</taxon>
        <taxon>Bacillati</taxon>
        <taxon>Bacillota</taxon>
        <taxon>Bacilli</taxon>
        <taxon>Lactobacillales</taxon>
        <taxon>Lactobacillaceae</taxon>
        <taxon>Weissella</taxon>
    </lineage>
</organism>
<evidence type="ECO:0000256" key="1">
    <source>
        <dbReference type="SAM" id="MobiDB-lite"/>
    </source>
</evidence>
<keyword evidence="2" id="KW-0732">Signal</keyword>
<sequence>MKTTSMGLLTTLALTFAGTLLATPSAQAANYDAQGQDAATTAKVLFKPADTNPEKPQVPGTDPENPETPGDNQGTESEALLKITYLSDMDFGEQKVDKMGKNINAKLIDTSAGNKIAPYMQISDMRGTAAGWHLKVSQDGEFKTKDDAQTPLPGSYISFGKAKVMGFDGQELTNGVTSYEQKLNAGNGDSTIMNAEVGAGQGTTFGQFGTPDTETNTTDGVTMNAQTGVTPLAKEYEVTLNWKLEAAPI</sequence>
<feature type="region of interest" description="Disordered" evidence="1">
    <location>
        <begin position="48"/>
        <end position="75"/>
    </location>
</feature>
<reference evidence="4 5" key="1">
    <citation type="submission" date="2022-10" db="EMBL/GenBank/DDBJ databases">
        <title>Weissella fermenti sp. nov., isolated from fermented cabbage.</title>
        <authorList>
            <person name="Lee J.K."/>
            <person name="Baek J.H."/>
            <person name="Choi D.G."/>
            <person name="Kim J.M."/>
            <person name="Jeon C.O."/>
        </authorList>
    </citation>
    <scope>NUCLEOTIDE SEQUENCE [LARGE SCALE GENOMIC DNA]</scope>
    <source>
        <strain evidence="4 5">KACC 18534</strain>
    </source>
</reference>
<dbReference type="EMBL" id="JAOZFE010000003">
    <property type="protein sequence ID" value="MCW0953123.1"/>
    <property type="molecule type" value="Genomic_DNA"/>
</dbReference>